<dbReference type="InterPro" id="IPR001279">
    <property type="entry name" value="Metallo-B-lactamas"/>
</dbReference>
<gene>
    <name evidence="2" type="ORF">AB5J57_33930</name>
</gene>
<name>A0AB39LY03_9ACTN</name>
<protein>
    <submittedName>
        <fullName evidence="2">MBL fold metallo-hydrolase</fullName>
    </submittedName>
</protein>
<dbReference type="SMART" id="SM00849">
    <property type="entry name" value="Lactamase_B"/>
    <property type="match status" value="1"/>
</dbReference>
<dbReference type="Pfam" id="PF00753">
    <property type="entry name" value="Lactamase_B"/>
    <property type="match status" value="1"/>
</dbReference>
<dbReference type="CDD" id="cd16282">
    <property type="entry name" value="metallo-hydrolase-like_MBL-fold"/>
    <property type="match status" value="1"/>
</dbReference>
<dbReference type="PANTHER" id="PTHR42951">
    <property type="entry name" value="METALLO-BETA-LACTAMASE DOMAIN-CONTAINING"/>
    <property type="match status" value="1"/>
</dbReference>
<dbReference type="Gene3D" id="3.60.15.10">
    <property type="entry name" value="Ribonuclease Z/Hydroxyacylglutathione hydrolase-like"/>
    <property type="match status" value="1"/>
</dbReference>
<feature type="domain" description="Metallo-beta-lactamase" evidence="1">
    <location>
        <begin position="37"/>
        <end position="217"/>
    </location>
</feature>
<dbReference type="InterPro" id="IPR036866">
    <property type="entry name" value="RibonucZ/Hydroxyglut_hydro"/>
</dbReference>
<organism evidence="2">
    <name type="scientific">Streptomyces sp. R02</name>
    <dbReference type="NCBI Taxonomy" id="3238623"/>
    <lineage>
        <taxon>Bacteria</taxon>
        <taxon>Bacillati</taxon>
        <taxon>Actinomycetota</taxon>
        <taxon>Actinomycetes</taxon>
        <taxon>Kitasatosporales</taxon>
        <taxon>Streptomycetaceae</taxon>
        <taxon>Streptomyces</taxon>
    </lineage>
</organism>
<geneLocation type="plasmid" evidence="2">
    <name>unnamed1</name>
</geneLocation>
<evidence type="ECO:0000313" key="2">
    <source>
        <dbReference type="EMBL" id="XDP98504.1"/>
    </source>
</evidence>
<dbReference type="EMBL" id="CP163430">
    <property type="protein sequence ID" value="XDP98504.1"/>
    <property type="molecule type" value="Genomic_DNA"/>
</dbReference>
<keyword evidence="2" id="KW-0614">Plasmid</keyword>
<accession>A0AB39LY03</accession>
<evidence type="ECO:0000259" key="1">
    <source>
        <dbReference type="SMART" id="SM00849"/>
    </source>
</evidence>
<dbReference type="SUPFAM" id="SSF56281">
    <property type="entry name" value="Metallo-hydrolase/oxidoreductase"/>
    <property type="match status" value="1"/>
</dbReference>
<dbReference type="RefSeq" id="WP_369153614.1">
    <property type="nucleotide sequence ID" value="NZ_CP163430.1"/>
</dbReference>
<sequence length="338" mass="37559">MASTWNKFYRGYVEEPSLVEVGDGIYAYLHHDGSWGLNNSGFVHSGHELAVIDTALTEDRTRLFREAMTRRSGVEKPQVLINTHHHSDHTFGNSVFDDACIVAHRLCRDAVVKQGLKPTDQDPIVPWGSLKVRPPQLLFDEKLELYVGDHRAELIFVGPAHTSNDIVVWLPEERVLFAGDVLFHDATPITHGGSTAGSVRALNTMKALDPRVIVPGHGTVCGPEVLDQWLGYFSFVTDTAAKTLDAGLSVLDAARQQDLGEYAEWQHPERFVLNLHRAYEELKNGPEAAFVDEAAAFDDMLRLNPSSYGHRIIKDREAYVDPCSSIERGDAPVRAPEA</sequence>
<reference evidence="2" key="1">
    <citation type="submission" date="2024-07" db="EMBL/GenBank/DDBJ databases">
        <authorList>
            <person name="Yu S.T."/>
        </authorList>
    </citation>
    <scope>NUCLEOTIDE SEQUENCE</scope>
    <source>
        <strain evidence="2">R02</strain>
        <plasmid evidence="2">unnamed1</plasmid>
    </source>
</reference>
<dbReference type="AlphaFoldDB" id="A0AB39LY03"/>
<dbReference type="InterPro" id="IPR050855">
    <property type="entry name" value="NDM-1-like"/>
</dbReference>
<proteinExistence type="predicted"/>
<dbReference type="PANTHER" id="PTHR42951:SF4">
    <property type="entry name" value="ACYL-COENZYME A THIOESTERASE MBLAC2"/>
    <property type="match status" value="1"/>
</dbReference>